<reference evidence="1 2" key="1">
    <citation type="submission" date="2019-03" db="EMBL/GenBank/DDBJ databases">
        <title>Genomic Encyclopedia of Type Strains, Phase III (KMG-III): the genomes of soil and plant-associated and newly described type strains.</title>
        <authorList>
            <person name="Whitman W."/>
        </authorList>
    </citation>
    <scope>NUCLEOTIDE SEQUENCE [LARGE SCALE GENOMIC DNA]</scope>
    <source>
        <strain evidence="1 2">VKM Ac-2575</strain>
    </source>
</reference>
<accession>A0A4R7TAW2</accession>
<dbReference type="EMBL" id="SOCE01000001">
    <property type="protein sequence ID" value="TDU89180.1"/>
    <property type="molecule type" value="Genomic_DNA"/>
</dbReference>
<protein>
    <submittedName>
        <fullName evidence="1">Uncharacterized protein</fullName>
    </submittedName>
</protein>
<evidence type="ECO:0000313" key="2">
    <source>
        <dbReference type="Proteomes" id="UP000295151"/>
    </source>
</evidence>
<evidence type="ECO:0000313" key="1">
    <source>
        <dbReference type="EMBL" id="TDU89180.1"/>
    </source>
</evidence>
<organism evidence="1 2">
    <name type="scientific">Kribbella voronezhensis</name>
    <dbReference type="NCBI Taxonomy" id="2512212"/>
    <lineage>
        <taxon>Bacteria</taxon>
        <taxon>Bacillati</taxon>
        <taxon>Actinomycetota</taxon>
        <taxon>Actinomycetes</taxon>
        <taxon>Propionibacteriales</taxon>
        <taxon>Kribbellaceae</taxon>
        <taxon>Kribbella</taxon>
    </lineage>
</organism>
<name>A0A4R7TAW2_9ACTN</name>
<dbReference type="AlphaFoldDB" id="A0A4R7TAW2"/>
<proteinExistence type="predicted"/>
<dbReference type="RefSeq" id="WP_133979179.1">
    <property type="nucleotide sequence ID" value="NZ_SOCE01000001.1"/>
</dbReference>
<dbReference type="Proteomes" id="UP000295151">
    <property type="component" value="Unassembled WGS sequence"/>
</dbReference>
<gene>
    <name evidence="1" type="ORF">EV138_2740</name>
</gene>
<sequence length="80" mass="8493">MNRHRAPRLDEVWTERLGLEAAGEIRADLEGRLANVITLVTTDSSPAGSDAAAVASGDLWALTGFLADAQRVLAGKEIHP</sequence>
<keyword evidence="2" id="KW-1185">Reference proteome</keyword>
<comment type="caution">
    <text evidence="1">The sequence shown here is derived from an EMBL/GenBank/DDBJ whole genome shotgun (WGS) entry which is preliminary data.</text>
</comment>